<organism evidence="3 4">
    <name type="scientific">Alienimonas chondri</name>
    <dbReference type="NCBI Taxonomy" id="2681879"/>
    <lineage>
        <taxon>Bacteria</taxon>
        <taxon>Pseudomonadati</taxon>
        <taxon>Planctomycetota</taxon>
        <taxon>Planctomycetia</taxon>
        <taxon>Planctomycetales</taxon>
        <taxon>Planctomycetaceae</taxon>
        <taxon>Alienimonas</taxon>
    </lineage>
</organism>
<dbReference type="EMBL" id="WTPX01000039">
    <property type="protein sequence ID" value="NNJ25519.1"/>
    <property type="molecule type" value="Genomic_DNA"/>
</dbReference>
<proteinExistence type="predicted"/>
<dbReference type="Proteomes" id="UP000609651">
    <property type="component" value="Unassembled WGS sequence"/>
</dbReference>
<feature type="compositionally biased region" description="Pro residues" evidence="1">
    <location>
        <begin position="176"/>
        <end position="186"/>
    </location>
</feature>
<evidence type="ECO:0000256" key="1">
    <source>
        <dbReference type="SAM" id="MobiDB-lite"/>
    </source>
</evidence>
<evidence type="ECO:0000313" key="3">
    <source>
        <dbReference type="EMBL" id="NNJ25519.1"/>
    </source>
</evidence>
<evidence type="ECO:0000256" key="2">
    <source>
        <dbReference type="SAM" id="SignalP"/>
    </source>
</evidence>
<gene>
    <name evidence="3" type="ORF">LzC2_15900</name>
</gene>
<dbReference type="RefSeq" id="WP_171185617.1">
    <property type="nucleotide sequence ID" value="NZ_WTPX01000039.1"/>
</dbReference>
<keyword evidence="2" id="KW-0732">Signal</keyword>
<evidence type="ECO:0008006" key="5">
    <source>
        <dbReference type="Google" id="ProtNLM"/>
    </source>
</evidence>
<evidence type="ECO:0000313" key="4">
    <source>
        <dbReference type="Proteomes" id="UP000609651"/>
    </source>
</evidence>
<name>A0ABX1VCT3_9PLAN</name>
<feature type="compositionally biased region" description="Low complexity" evidence="1">
    <location>
        <begin position="225"/>
        <end position="237"/>
    </location>
</feature>
<feature type="signal peptide" evidence="2">
    <location>
        <begin position="1"/>
        <end position="16"/>
    </location>
</feature>
<feature type="region of interest" description="Disordered" evidence="1">
    <location>
        <begin position="161"/>
        <end position="252"/>
    </location>
</feature>
<accession>A0ABX1VCT3</accession>
<keyword evidence="4" id="KW-1185">Reference proteome</keyword>
<feature type="compositionally biased region" description="Polar residues" evidence="1">
    <location>
        <begin position="197"/>
        <end position="206"/>
    </location>
</feature>
<feature type="chain" id="PRO_5047465558" description="Secreted protein" evidence="2">
    <location>
        <begin position="17"/>
        <end position="252"/>
    </location>
</feature>
<protein>
    <recommendedName>
        <fullName evidence="5">Secreted protein</fullName>
    </recommendedName>
</protein>
<sequence>MIAFSLPVRLSAVALAATVAFAPAASAQRIASPAGVRTPTLGGSPAVHHKRMNLQPQQIGGHRAPIHVQPRPIYVQPRPRVVPAPGFNPIVNQNGFVDTEYDPFTDVLDVNRQTLSTRLSAYDPNRDHVDPGSLRRVDRWIRVNGRLVREHGMTWTSYGVPHGNLTRDSSTFTPNNPYPTPYPSPYPSGGVRENDSDTVIFSTGPQPGQGGVRENDSHSVLYSTAPQPGQGAAPSGGVRKNDRKVMRYSLPR</sequence>
<reference evidence="3 4" key="1">
    <citation type="journal article" date="2020" name="Syst. Appl. Microbiol.">
        <title>Alienimonas chondri sp. nov., a novel planctomycete isolated from the biofilm of the red alga Chondrus crispus.</title>
        <authorList>
            <person name="Vitorino I."/>
            <person name="Albuquerque L."/>
            <person name="Wiegand S."/>
            <person name="Kallscheuer N."/>
            <person name="da Costa M.S."/>
            <person name="Lobo-da-Cunha A."/>
            <person name="Jogler C."/>
            <person name="Lage O.M."/>
        </authorList>
    </citation>
    <scope>NUCLEOTIDE SEQUENCE [LARGE SCALE GENOMIC DNA]</scope>
    <source>
        <strain evidence="3 4">LzC2</strain>
    </source>
</reference>
<comment type="caution">
    <text evidence="3">The sequence shown here is derived from an EMBL/GenBank/DDBJ whole genome shotgun (WGS) entry which is preliminary data.</text>
</comment>